<feature type="transmembrane region" description="Helical" evidence="2">
    <location>
        <begin position="525"/>
        <end position="545"/>
    </location>
</feature>
<dbReference type="SUPFAM" id="SSF103473">
    <property type="entry name" value="MFS general substrate transporter"/>
    <property type="match status" value="1"/>
</dbReference>
<keyword evidence="2" id="KW-0812">Transmembrane</keyword>
<protein>
    <submittedName>
        <fullName evidence="3">Uncharacterized protein</fullName>
    </submittedName>
</protein>
<feature type="transmembrane region" description="Helical" evidence="2">
    <location>
        <begin position="470"/>
        <end position="489"/>
    </location>
</feature>
<dbReference type="PANTHER" id="PTHR11360:SF299">
    <property type="entry name" value="GEM-1"/>
    <property type="match status" value="1"/>
</dbReference>
<dbReference type="InterPro" id="IPR050327">
    <property type="entry name" value="Proton-linked_MCT"/>
</dbReference>
<dbReference type="EMBL" id="OU896707">
    <property type="protein sequence ID" value="CAG9813112.1"/>
    <property type="molecule type" value="Genomic_DNA"/>
</dbReference>
<keyword evidence="2" id="KW-1133">Transmembrane helix</keyword>
<feature type="transmembrane region" description="Helical" evidence="2">
    <location>
        <begin position="430"/>
        <end position="450"/>
    </location>
</feature>
<proteinExistence type="predicted"/>
<feature type="transmembrane region" description="Helical" evidence="2">
    <location>
        <begin position="142"/>
        <end position="164"/>
    </location>
</feature>
<feature type="transmembrane region" description="Helical" evidence="2">
    <location>
        <begin position="41"/>
        <end position="67"/>
    </location>
</feature>
<evidence type="ECO:0000313" key="3">
    <source>
        <dbReference type="EMBL" id="CAG9813112.1"/>
    </source>
</evidence>
<evidence type="ECO:0000256" key="1">
    <source>
        <dbReference type="SAM" id="MobiDB-lite"/>
    </source>
</evidence>
<dbReference type="AlphaFoldDB" id="A0A9N9SC85"/>
<feature type="compositionally biased region" description="Basic and acidic residues" evidence="1">
    <location>
        <begin position="316"/>
        <end position="327"/>
    </location>
</feature>
<dbReference type="OrthoDB" id="8861968at2759"/>
<feature type="compositionally biased region" description="Acidic residues" evidence="1">
    <location>
        <begin position="306"/>
        <end position="315"/>
    </location>
</feature>
<dbReference type="InterPro" id="IPR036259">
    <property type="entry name" value="MFS_trans_sf"/>
</dbReference>
<feature type="transmembrane region" description="Helical" evidence="2">
    <location>
        <begin position="584"/>
        <end position="602"/>
    </location>
</feature>
<keyword evidence="2" id="KW-0472">Membrane</keyword>
<name>A0A9N9SC85_PHACE</name>
<feature type="transmembrane region" description="Helical" evidence="2">
    <location>
        <begin position="496"/>
        <end position="513"/>
    </location>
</feature>
<evidence type="ECO:0000256" key="2">
    <source>
        <dbReference type="SAM" id="Phobius"/>
    </source>
</evidence>
<accession>A0A9N9SC85</accession>
<gene>
    <name evidence="3" type="ORF">PHAECO_LOCUS1238</name>
</gene>
<organism evidence="3 4">
    <name type="scientific">Phaedon cochleariae</name>
    <name type="common">Mustard beetle</name>
    <dbReference type="NCBI Taxonomy" id="80249"/>
    <lineage>
        <taxon>Eukaryota</taxon>
        <taxon>Metazoa</taxon>
        <taxon>Ecdysozoa</taxon>
        <taxon>Arthropoda</taxon>
        <taxon>Hexapoda</taxon>
        <taxon>Insecta</taxon>
        <taxon>Pterygota</taxon>
        <taxon>Neoptera</taxon>
        <taxon>Endopterygota</taxon>
        <taxon>Coleoptera</taxon>
        <taxon>Polyphaga</taxon>
        <taxon>Cucujiformia</taxon>
        <taxon>Chrysomeloidea</taxon>
        <taxon>Chrysomelidae</taxon>
        <taxon>Chrysomelinae</taxon>
        <taxon>Chrysomelini</taxon>
        <taxon>Phaedon</taxon>
    </lineage>
</organism>
<feature type="transmembrane region" description="Helical" evidence="2">
    <location>
        <begin position="116"/>
        <end position="136"/>
    </location>
</feature>
<evidence type="ECO:0000313" key="4">
    <source>
        <dbReference type="Proteomes" id="UP001153737"/>
    </source>
</evidence>
<feature type="compositionally biased region" description="Polar residues" evidence="1">
    <location>
        <begin position="281"/>
        <end position="298"/>
    </location>
</feature>
<feature type="transmembrane region" description="Helical" evidence="2">
    <location>
        <begin position="176"/>
        <end position="196"/>
    </location>
</feature>
<dbReference type="Proteomes" id="UP001153737">
    <property type="component" value="Chromosome 1"/>
</dbReference>
<reference evidence="3" key="2">
    <citation type="submission" date="2022-10" db="EMBL/GenBank/DDBJ databases">
        <authorList>
            <consortium name="ENA_rothamsted_submissions"/>
            <consortium name="culmorum"/>
            <person name="King R."/>
        </authorList>
    </citation>
    <scope>NUCLEOTIDE SEQUENCE</scope>
</reference>
<feature type="compositionally biased region" description="Basic and acidic residues" evidence="1">
    <location>
        <begin position="337"/>
        <end position="354"/>
    </location>
</feature>
<reference evidence="3" key="1">
    <citation type="submission" date="2022-01" db="EMBL/GenBank/DDBJ databases">
        <authorList>
            <person name="King R."/>
        </authorList>
    </citation>
    <scope>NUCLEOTIDE SEQUENCE</scope>
</reference>
<keyword evidence="4" id="KW-1185">Reference proteome</keyword>
<sequence>MNPGQHQQSRRPRLNEELVIDGVLSTQPELGPIIPDGGYGWLVFLATLFFQAVVPSLVASFGIFLVFSKLPSLRKDIEPNLWDNKMLYTPLMFIASWTFFDPTTRILISHSTWPRLVATAGTCLTCAGLLILWMGMESDGSFMFVLAGLISGIGAAIQMPQCEILLGQYFRIKHNILVYISYGVMALGFIIVPIVIGHHILSTNLHNVLLWYQAIILQGLICNLTFRKPTYLKSKQTDQYKYITSNPDDEEDILFKSSRELQITRQNSTGTNITIEKHQLPSITEPSTSDPSSSGTKQNKPKDWETFDEDANEENEQNRYEVLKNEWETFEDDDVPEELKPREDGSKTREPKNLKLELSLADENEPKPRNNFNNLPIPLFTDSPVNNNNTYSYDIVEQDLNLPRPAVFMPTTINRPNISSSLELLQRPTFYKSLLSVMTTKFSIFMYYTLLPTFMYQEIKKIGLKEVASLMGLMSITTLLFSGVAYWINIDKKKRAICLWCLCWVGAFGYFMISDSNNTKQVFIYGAVQVTLSIATLQFVGMPLLGLTMRGESNMEFCLINMMTGISFIFFLIINCSIRNCFRLMGLLHFFTGMLWFVNYIYKKITK</sequence>
<feature type="transmembrane region" description="Helical" evidence="2">
    <location>
        <begin position="557"/>
        <end position="578"/>
    </location>
</feature>
<feature type="transmembrane region" description="Helical" evidence="2">
    <location>
        <begin position="208"/>
        <end position="226"/>
    </location>
</feature>
<dbReference type="PANTHER" id="PTHR11360">
    <property type="entry name" value="MONOCARBOXYLATE TRANSPORTER"/>
    <property type="match status" value="1"/>
</dbReference>
<feature type="region of interest" description="Disordered" evidence="1">
    <location>
        <begin position="266"/>
        <end position="354"/>
    </location>
</feature>
<dbReference type="GO" id="GO:0008028">
    <property type="term" value="F:monocarboxylic acid transmembrane transporter activity"/>
    <property type="evidence" value="ECO:0007669"/>
    <property type="project" value="TreeGrafter"/>
</dbReference>